<accession>A0AAV6VC16</accession>
<keyword evidence="4" id="KW-0472">Membrane</keyword>
<dbReference type="CDD" id="cd00112">
    <property type="entry name" value="LDLa"/>
    <property type="match status" value="1"/>
</dbReference>
<dbReference type="Gene3D" id="4.10.400.10">
    <property type="entry name" value="Low-density Lipoprotein Receptor"/>
    <property type="match status" value="1"/>
</dbReference>
<keyword evidence="4" id="KW-1133">Transmembrane helix</keyword>
<dbReference type="Proteomes" id="UP000827092">
    <property type="component" value="Unassembled WGS sequence"/>
</dbReference>
<evidence type="ECO:0000313" key="6">
    <source>
        <dbReference type="EMBL" id="KAG8193203.1"/>
    </source>
</evidence>
<dbReference type="EMBL" id="JAFNEN010000127">
    <property type="protein sequence ID" value="KAG8193203.1"/>
    <property type="molecule type" value="Genomic_DNA"/>
</dbReference>
<feature type="disulfide bond" evidence="2">
    <location>
        <begin position="152"/>
        <end position="164"/>
    </location>
</feature>
<keyword evidence="5" id="KW-0732">Signal</keyword>
<dbReference type="Pfam" id="PF00057">
    <property type="entry name" value="Ldl_recept_a"/>
    <property type="match status" value="1"/>
</dbReference>
<evidence type="ECO:0000256" key="4">
    <source>
        <dbReference type="SAM" id="Phobius"/>
    </source>
</evidence>
<feature type="chain" id="PRO_5043764729" description="CUB domain-containing protein" evidence="5">
    <location>
        <begin position="24"/>
        <end position="384"/>
    </location>
</feature>
<dbReference type="SUPFAM" id="SSF57424">
    <property type="entry name" value="LDL receptor-like module"/>
    <property type="match status" value="1"/>
</dbReference>
<dbReference type="AlphaFoldDB" id="A0AAV6VC16"/>
<evidence type="ECO:0000256" key="3">
    <source>
        <dbReference type="SAM" id="MobiDB-lite"/>
    </source>
</evidence>
<organism evidence="6 7">
    <name type="scientific">Oedothorax gibbosus</name>
    <dbReference type="NCBI Taxonomy" id="931172"/>
    <lineage>
        <taxon>Eukaryota</taxon>
        <taxon>Metazoa</taxon>
        <taxon>Ecdysozoa</taxon>
        <taxon>Arthropoda</taxon>
        <taxon>Chelicerata</taxon>
        <taxon>Arachnida</taxon>
        <taxon>Araneae</taxon>
        <taxon>Araneomorphae</taxon>
        <taxon>Entelegynae</taxon>
        <taxon>Araneoidea</taxon>
        <taxon>Linyphiidae</taxon>
        <taxon>Erigoninae</taxon>
        <taxon>Oedothorax</taxon>
    </lineage>
</organism>
<sequence length="384" mass="42642">MVRTPVLILCVLVFGNAFFQTESVLKTTFIEDLCYGSKTSEMDLRYDTSGILMGAPRGEGVDCEVVLNPPKNAHVVLSVYRYDLYRDDVLIIEDSDRHRMALIGYGVFRDEKKSVISEGKMRILYKTSNETVSLGKRAGFQFTYTKVMKSPCSSNEFKCANSYCILKNYVCDGHNHCGDSSDQKKCDSIRQEPTVDPGIPGAQRHSPTLTWVSLISIAALCVGSIVVITIIVLVRKANKKKNTKPGQIVAATSGNTEGGASSPPPAPSGTGNQLRTVSTTVPHQQVAQRASQLQSVSTPQETFYNRVRRSLRGQPRIENVPKERSPASPERPSLYPRVENIEMERKEVPESHHHQVPSMYPSLDQMPSAPEMFGIDNPEFKIEE</sequence>
<feature type="disulfide bond" evidence="2">
    <location>
        <begin position="159"/>
        <end position="177"/>
    </location>
</feature>
<name>A0AAV6VC16_9ARAC</name>
<protein>
    <recommendedName>
        <fullName evidence="8">CUB domain-containing protein</fullName>
    </recommendedName>
</protein>
<dbReference type="SMART" id="SM00192">
    <property type="entry name" value="LDLa"/>
    <property type="match status" value="1"/>
</dbReference>
<proteinExistence type="predicted"/>
<dbReference type="InterPro" id="IPR036055">
    <property type="entry name" value="LDL_receptor-like_sf"/>
</dbReference>
<dbReference type="InterPro" id="IPR002172">
    <property type="entry name" value="LDrepeatLR_classA_rpt"/>
</dbReference>
<feature type="compositionally biased region" description="Polar residues" evidence="3">
    <location>
        <begin position="270"/>
        <end position="303"/>
    </location>
</feature>
<gene>
    <name evidence="6" type="ORF">JTE90_005552</name>
</gene>
<comment type="caution">
    <text evidence="6">The sequence shown here is derived from an EMBL/GenBank/DDBJ whole genome shotgun (WGS) entry which is preliminary data.</text>
</comment>
<dbReference type="PANTHER" id="PTHR24652:SF69">
    <property type="entry name" value="CUB DOMAIN-CONTAINING PROTEIN"/>
    <property type="match status" value="1"/>
</dbReference>
<evidence type="ECO:0000256" key="1">
    <source>
        <dbReference type="ARBA" id="ARBA00023157"/>
    </source>
</evidence>
<reference evidence="6 7" key="1">
    <citation type="journal article" date="2022" name="Nat. Ecol. Evol.">
        <title>A masculinizing supergene underlies an exaggerated male reproductive morph in a spider.</title>
        <authorList>
            <person name="Hendrickx F."/>
            <person name="De Corte Z."/>
            <person name="Sonet G."/>
            <person name="Van Belleghem S.M."/>
            <person name="Kostlbacher S."/>
            <person name="Vangestel C."/>
        </authorList>
    </citation>
    <scope>NUCLEOTIDE SEQUENCE [LARGE SCALE GENOMIC DNA]</scope>
    <source>
        <strain evidence="6">W744_W776</strain>
    </source>
</reference>
<keyword evidence="1 2" id="KW-1015">Disulfide bond</keyword>
<feature type="region of interest" description="Disordered" evidence="3">
    <location>
        <begin position="347"/>
        <end position="384"/>
    </location>
</feature>
<keyword evidence="7" id="KW-1185">Reference proteome</keyword>
<dbReference type="PROSITE" id="PS50068">
    <property type="entry name" value="LDLRA_2"/>
    <property type="match status" value="1"/>
</dbReference>
<feature type="signal peptide" evidence="5">
    <location>
        <begin position="1"/>
        <end position="23"/>
    </location>
</feature>
<feature type="region of interest" description="Disordered" evidence="3">
    <location>
        <begin position="242"/>
        <end position="333"/>
    </location>
</feature>
<keyword evidence="4" id="KW-0812">Transmembrane</keyword>
<evidence type="ECO:0000313" key="7">
    <source>
        <dbReference type="Proteomes" id="UP000827092"/>
    </source>
</evidence>
<evidence type="ECO:0008006" key="8">
    <source>
        <dbReference type="Google" id="ProtNLM"/>
    </source>
</evidence>
<feature type="transmembrane region" description="Helical" evidence="4">
    <location>
        <begin position="211"/>
        <end position="234"/>
    </location>
</feature>
<evidence type="ECO:0000256" key="2">
    <source>
        <dbReference type="PROSITE-ProRule" id="PRU00124"/>
    </source>
</evidence>
<dbReference type="InterPro" id="IPR042333">
    <property type="entry name" value="LRAD2/Mig-13-like"/>
</dbReference>
<evidence type="ECO:0000256" key="5">
    <source>
        <dbReference type="SAM" id="SignalP"/>
    </source>
</evidence>
<dbReference type="PANTHER" id="PTHR24652">
    <property type="entry name" value="LOW-DENSITY LIPOPROTEIN RECEPTOR CLASS A DOMAIN-CONTAINING PROTEIN 2"/>
    <property type="match status" value="1"/>
</dbReference>
<feature type="region of interest" description="Disordered" evidence="3">
    <location>
        <begin position="182"/>
        <end position="201"/>
    </location>
</feature>
<feature type="disulfide bond" evidence="2">
    <location>
        <begin position="171"/>
        <end position="186"/>
    </location>
</feature>